<name>A0A8K0UPY3_9AGAR</name>
<feature type="compositionally biased region" description="Low complexity" evidence="1">
    <location>
        <begin position="284"/>
        <end position="301"/>
    </location>
</feature>
<sequence length="327" mass="35397">MSEGPRFDMMHCRRHRRPKSGSQLLLTPSLYVSKTTGRTNDVSPTYDGSRIFDEVIPNNPSRYRSPMVETSSDSMVPSNVRDVVISSLLPVSLLALLVLCSVLMIRCSDWTGPTKIRKLRKNAPGACTTPASPQLESSESNASSGVVVFYIPEQPLNYPSPASFDDQSQSSMEEYRSSGISATQIEEHLVEQPPPPAPSQSLQATVPEVDVSTTSSSAQDTTMLPTPPTELIASPLERISATHSEEHTTTHPYSFLSRPPPPLWTANVHPTRHSTGTLHTGQISSARSRSSYGSAAPSYSTGPPPYPSGPPPYSSQPELVLDAAHMV</sequence>
<feature type="compositionally biased region" description="Polar residues" evidence="1">
    <location>
        <begin position="273"/>
        <end position="283"/>
    </location>
</feature>
<keyword evidence="2" id="KW-0472">Membrane</keyword>
<dbReference type="Proteomes" id="UP000813824">
    <property type="component" value="Unassembled WGS sequence"/>
</dbReference>
<comment type="caution">
    <text evidence="3">The sequence shown here is derived from an EMBL/GenBank/DDBJ whole genome shotgun (WGS) entry which is preliminary data.</text>
</comment>
<evidence type="ECO:0000256" key="2">
    <source>
        <dbReference type="SAM" id="Phobius"/>
    </source>
</evidence>
<feature type="compositionally biased region" description="Polar residues" evidence="1">
    <location>
        <begin position="165"/>
        <end position="179"/>
    </location>
</feature>
<evidence type="ECO:0000313" key="3">
    <source>
        <dbReference type="EMBL" id="KAH8100853.1"/>
    </source>
</evidence>
<dbReference type="AlphaFoldDB" id="A0A8K0UPY3"/>
<feature type="region of interest" description="Disordered" evidence="1">
    <location>
        <begin position="270"/>
        <end position="327"/>
    </location>
</feature>
<proteinExistence type="predicted"/>
<feature type="transmembrane region" description="Helical" evidence="2">
    <location>
        <begin position="83"/>
        <end position="105"/>
    </location>
</feature>
<reference evidence="3" key="1">
    <citation type="journal article" date="2021" name="New Phytol.">
        <title>Evolutionary innovations through gain and loss of genes in the ectomycorrhizal Boletales.</title>
        <authorList>
            <person name="Wu G."/>
            <person name="Miyauchi S."/>
            <person name="Morin E."/>
            <person name="Kuo A."/>
            <person name="Drula E."/>
            <person name="Varga T."/>
            <person name="Kohler A."/>
            <person name="Feng B."/>
            <person name="Cao Y."/>
            <person name="Lipzen A."/>
            <person name="Daum C."/>
            <person name="Hundley H."/>
            <person name="Pangilinan J."/>
            <person name="Johnson J."/>
            <person name="Barry K."/>
            <person name="LaButti K."/>
            <person name="Ng V."/>
            <person name="Ahrendt S."/>
            <person name="Min B."/>
            <person name="Choi I.G."/>
            <person name="Park H."/>
            <person name="Plett J.M."/>
            <person name="Magnuson J."/>
            <person name="Spatafora J.W."/>
            <person name="Nagy L.G."/>
            <person name="Henrissat B."/>
            <person name="Grigoriev I.V."/>
            <person name="Yang Z.L."/>
            <person name="Xu J."/>
            <person name="Martin F.M."/>
        </authorList>
    </citation>
    <scope>NUCLEOTIDE SEQUENCE</scope>
    <source>
        <strain evidence="3">KKN 215</strain>
    </source>
</reference>
<protein>
    <submittedName>
        <fullName evidence="3">Uncharacterized protein</fullName>
    </submittedName>
</protein>
<feature type="compositionally biased region" description="Pro residues" evidence="1">
    <location>
        <begin position="302"/>
        <end position="314"/>
    </location>
</feature>
<evidence type="ECO:0000256" key="1">
    <source>
        <dbReference type="SAM" id="MobiDB-lite"/>
    </source>
</evidence>
<keyword evidence="2" id="KW-0812">Transmembrane</keyword>
<evidence type="ECO:0000313" key="4">
    <source>
        <dbReference type="Proteomes" id="UP000813824"/>
    </source>
</evidence>
<gene>
    <name evidence="3" type="ORF">BXZ70DRAFT_907023</name>
</gene>
<keyword evidence="2" id="KW-1133">Transmembrane helix</keyword>
<organism evidence="3 4">
    <name type="scientific">Cristinia sonorae</name>
    <dbReference type="NCBI Taxonomy" id="1940300"/>
    <lineage>
        <taxon>Eukaryota</taxon>
        <taxon>Fungi</taxon>
        <taxon>Dikarya</taxon>
        <taxon>Basidiomycota</taxon>
        <taxon>Agaricomycotina</taxon>
        <taxon>Agaricomycetes</taxon>
        <taxon>Agaricomycetidae</taxon>
        <taxon>Agaricales</taxon>
        <taxon>Pleurotineae</taxon>
        <taxon>Stephanosporaceae</taxon>
        <taxon>Cristinia</taxon>
    </lineage>
</organism>
<keyword evidence="4" id="KW-1185">Reference proteome</keyword>
<dbReference type="EMBL" id="JAEVFJ010000014">
    <property type="protein sequence ID" value="KAH8100853.1"/>
    <property type="molecule type" value="Genomic_DNA"/>
</dbReference>
<feature type="region of interest" description="Disordered" evidence="1">
    <location>
        <begin position="159"/>
        <end position="179"/>
    </location>
</feature>
<accession>A0A8K0UPY3</accession>